<dbReference type="SUPFAM" id="SSF53756">
    <property type="entry name" value="UDP-Glycosyltransferase/glycogen phosphorylase"/>
    <property type="match status" value="1"/>
</dbReference>
<dbReference type="RefSeq" id="WP_213258644.1">
    <property type="nucleotide sequence ID" value="NZ_JAGYWA010000005.1"/>
</dbReference>
<dbReference type="Proteomes" id="UP001595935">
    <property type="component" value="Unassembled WGS sequence"/>
</dbReference>
<evidence type="ECO:0000313" key="3">
    <source>
        <dbReference type="EMBL" id="MFC4748676.1"/>
    </source>
</evidence>
<keyword evidence="1" id="KW-0812">Transmembrane</keyword>
<dbReference type="PANTHER" id="PTHR45947">
    <property type="entry name" value="SULFOQUINOVOSYL TRANSFERASE SQD2"/>
    <property type="match status" value="1"/>
</dbReference>
<dbReference type="CDD" id="cd03794">
    <property type="entry name" value="GT4_WbuB-like"/>
    <property type="match status" value="1"/>
</dbReference>
<evidence type="ECO:0000313" key="4">
    <source>
        <dbReference type="Proteomes" id="UP001595935"/>
    </source>
</evidence>
<proteinExistence type="predicted"/>
<comment type="caution">
    <text evidence="3">The sequence shown here is derived from an EMBL/GenBank/DDBJ whole genome shotgun (WGS) entry which is preliminary data.</text>
</comment>
<dbReference type="InterPro" id="IPR050194">
    <property type="entry name" value="Glycosyltransferase_grp1"/>
</dbReference>
<evidence type="ECO:0000256" key="1">
    <source>
        <dbReference type="SAM" id="Phobius"/>
    </source>
</evidence>
<keyword evidence="1" id="KW-1133">Transmembrane helix</keyword>
<dbReference type="InterPro" id="IPR001296">
    <property type="entry name" value="Glyco_trans_1"/>
</dbReference>
<keyword evidence="1" id="KW-0472">Membrane</keyword>
<organism evidence="3 4">
    <name type="scientific">Flavobacterium branchiicola</name>
    <dbReference type="NCBI Taxonomy" id="1114875"/>
    <lineage>
        <taxon>Bacteria</taxon>
        <taxon>Pseudomonadati</taxon>
        <taxon>Bacteroidota</taxon>
        <taxon>Flavobacteriia</taxon>
        <taxon>Flavobacteriales</taxon>
        <taxon>Flavobacteriaceae</taxon>
        <taxon>Flavobacterium</taxon>
    </lineage>
</organism>
<feature type="transmembrane region" description="Helical" evidence="1">
    <location>
        <begin position="110"/>
        <end position="129"/>
    </location>
</feature>
<sequence>MRNDILIISNYYPPEKGAAANRIEQLALKLNQNGYEVSVISPLPNYPKGELFPEYKGRFSVTEKIKNITLKRLWIYPSNSPNIFKRIISILSFSTTLFFYLLFAKTPKKVIVQSPPLLLSFISVSVLWLKRKTIILNVSDLWPTAAIELEVLKKNSISHKFLLFIERFIYKKSTHIFGQSNEIITHIHSIFPQKKCFLYRNYPDHFIEDSLQEKENSNEPVKLFYAGLLGVAQGVFELIQQLNLENLNVELHVFGDGAEKNQIEKYLQQNPNKKIIFYGMLERNILHEKLKNLDIALVPLKTRIYGSVPSKIFEYSALGFPVLYFGGGEGENIVEENKLGWVVPVEDFKALNTTLLQISELGKNDIQKMKNTILTHAKNHFNLNTQIKELIENNAF</sequence>
<dbReference type="Pfam" id="PF00534">
    <property type="entry name" value="Glycos_transf_1"/>
    <property type="match status" value="1"/>
</dbReference>
<dbReference type="PANTHER" id="PTHR45947:SF3">
    <property type="entry name" value="SULFOQUINOVOSYL TRANSFERASE SQD2"/>
    <property type="match status" value="1"/>
</dbReference>
<keyword evidence="4" id="KW-1185">Reference proteome</keyword>
<dbReference type="Gene3D" id="3.40.50.2000">
    <property type="entry name" value="Glycogen Phosphorylase B"/>
    <property type="match status" value="2"/>
</dbReference>
<dbReference type="EMBL" id="JBHSGV010000005">
    <property type="protein sequence ID" value="MFC4748676.1"/>
    <property type="molecule type" value="Genomic_DNA"/>
</dbReference>
<protein>
    <submittedName>
        <fullName evidence="3">Glycosyltransferase family 4 protein</fullName>
    </submittedName>
</protein>
<accession>A0ABV9PH13</accession>
<gene>
    <name evidence="3" type="ORF">ACFO5S_14565</name>
</gene>
<feature type="transmembrane region" description="Helical" evidence="1">
    <location>
        <begin position="83"/>
        <end position="103"/>
    </location>
</feature>
<evidence type="ECO:0000259" key="2">
    <source>
        <dbReference type="Pfam" id="PF00534"/>
    </source>
</evidence>
<feature type="domain" description="Glycosyl transferase family 1" evidence="2">
    <location>
        <begin position="212"/>
        <end position="362"/>
    </location>
</feature>
<reference evidence="4" key="1">
    <citation type="journal article" date="2019" name="Int. J. Syst. Evol. Microbiol.">
        <title>The Global Catalogue of Microorganisms (GCM) 10K type strain sequencing project: providing services to taxonomists for standard genome sequencing and annotation.</title>
        <authorList>
            <consortium name="The Broad Institute Genomics Platform"/>
            <consortium name="The Broad Institute Genome Sequencing Center for Infectious Disease"/>
            <person name="Wu L."/>
            <person name="Ma J."/>
        </authorList>
    </citation>
    <scope>NUCLEOTIDE SEQUENCE [LARGE SCALE GENOMIC DNA]</scope>
    <source>
        <strain evidence="4">WYCCWR 13023</strain>
    </source>
</reference>
<name>A0ABV9PH13_9FLAO</name>